<dbReference type="PANTHER" id="PTHR11711">
    <property type="entry name" value="ADP RIBOSYLATION FACTOR-RELATED"/>
    <property type="match status" value="1"/>
</dbReference>
<gene>
    <name evidence="4" type="ORF">CALMAC_LOCUS20342</name>
</gene>
<dbReference type="SUPFAM" id="SSF52540">
    <property type="entry name" value="P-loop containing nucleoside triphosphate hydrolases"/>
    <property type="match status" value="1"/>
</dbReference>
<keyword evidence="5" id="KW-1185">Reference proteome</keyword>
<dbReference type="GO" id="GO:0005525">
    <property type="term" value="F:GTP binding"/>
    <property type="evidence" value="ECO:0007669"/>
    <property type="project" value="UniProtKB-KW"/>
</dbReference>
<evidence type="ECO:0000256" key="2">
    <source>
        <dbReference type="ARBA" id="ARBA00023134"/>
    </source>
</evidence>
<evidence type="ECO:0000313" key="4">
    <source>
        <dbReference type="EMBL" id="VEN63542.1"/>
    </source>
</evidence>
<dbReference type="AlphaFoldDB" id="A0A653DU23"/>
<keyword evidence="1 3" id="KW-0547">Nucleotide-binding</keyword>
<evidence type="ECO:0000256" key="3">
    <source>
        <dbReference type="PIRSR" id="PIRSR606689-1"/>
    </source>
</evidence>
<dbReference type="EMBL" id="CAACVG010014688">
    <property type="protein sequence ID" value="VEN63542.1"/>
    <property type="molecule type" value="Genomic_DNA"/>
</dbReference>
<dbReference type="PROSITE" id="PS51417">
    <property type="entry name" value="ARF"/>
    <property type="match status" value="1"/>
</dbReference>
<dbReference type="GO" id="GO:0003924">
    <property type="term" value="F:GTPase activity"/>
    <property type="evidence" value="ECO:0007669"/>
    <property type="project" value="InterPro"/>
</dbReference>
<organism evidence="4 5">
    <name type="scientific">Callosobruchus maculatus</name>
    <name type="common">Southern cowpea weevil</name>
    <name type="synonym">Pulse bruchid</name>
    <dbReference type="NCBI Taxonomy" id="64391"/>
    <lineage>
        <taxon>Eukaryota</taxon>
        <taxon>Metazoa</taxon>
        <taxon>Ecdysozoa</taxon>
        <taxon>Arthropoda</taxon>
        <taxon>Hexapoda</taxon>
        <taxon>Insecta</taxon>
        <taxon>Pterygota</taxon>
        <taxon>Neoptera</taxon>
        <taxon>Endopterygota</taxon>
        <taxon>Coleoptera</taxon>
        <taxon>Polyphaga</taxon>
        <taxon>Cucujiformia</taxon>
        <taxon>Chrysomeloidea</taxon>
        <taxon>Chrysomelidae</taxon>
        <taxon>Bruchinae</taxon>
        <taxon>Bruchini</taxon>
        <taxon>Callosobruchus</taxon>
    </lineage>
</organism>
<dbReference type="InterPro" id="IPR024156">
    <property type="entry name" value="Small_GTPase_ARF"/>
</dbReference>
<proteinExistence type="predicted"/>
<protein>
    <recommendedName>
        <fullName evidence="6">ADP-ribosylation factor-like protein 1</fullName>
    </recommendedName>
</protein>
<evidence type="ECO:0000256" key="1">
    <source>
        <dbReference type="ARBA" id="ARBA00022741"/>
    </source>
</evidence>
<evidence type="ECO:0008006" key="6">
    <source>
        <dbReference type="Google" id="ProtNLM"/>
    </source>
</evidence>
<reference evidence="4 5" key="1">
    <citation type="submission" date="2019-01" db="EMBL/GenBank/DDBJ databases">
        <authorList>
            <person name="Sayadi A."/>
        </authorList>
    </citation>
    <scope>NUCLEOTIDE SEQUENCE [LARGE SCALE GENOMIC DNA]</scope>
</reference>
<dbReference type="Gene3D" id="3.40.50.300">
    <property type="entry name" value="P-loop containing nucleotide triphosphate hydrolases"/>
    <property type="match status" value="2"/>
</dbReference>
<feature type="binding site" evidence="3">
    <location>
        <begin position="72"/>
        <end position="75"/>
    </location>
    <ligand>
        <name>GTP</name>
        <dbReference type="ChEBI" id="CHEBI:37565"/>
    </ligand>
</feature>
<dbReference type="InterPro" id="IPR006689">
    <property type="entry name" value="Small_GTPase_ARF/SAR"/>
</dbReference>
<keyword evidence="2 3" id="KW-0342">GTP-binding</keyword>
<dbReference type="Proteomes" id="UP000410492">
    <property type="component" value="Unassembled WGS sequence"/>
</dbReference>
<dbReference type="OrthoDB" id="2011769at2759"/>
<name>A0A653DU23_CALMS</name>
<sequence length="127" mass="13995">MRILILGLDGAGKTTILYRLQVGEVVTTIPTIGFIYVVDSADKERIGISKDELVPMLREEELADAILVVLANKQDIPGCMSLKEVHQALGLDALKNRTFQIFKTSAIKGEGLDNAMEWLANALKNRK</sequence>
<dbReference type="Pfam" id="PF00025">
    <property type="entry name" value="Arf"/>
    <property type="match status" value="1"/>
</dbReference>
<accession>A0A653DU23</accession>
<dbReference type="InterPro" id="IPR027417">
    <property type="entry name" value="P-loop_NTPase"/>
</dbReference>
<dbReference type="SMART" id="SM00178">
    <property type="entry name" value="SAR"/>
    <property type="match status" value="1"/>
</dbReference>
<dbReference type="SMART" id="SM00177">
    <property type="entry name" value="ARF"/>
    <property type="match status" value="1"/>
</dbReference>
<evidence type="ECO:0000313" key="5">
    <source>
        <dbReference type="Proteomes" id="UP000410492"/>
    </source>
</evidence>